<name>A0ABY9TH81_9GAMM</name>
<evidence type="ECO:0000313" key="14">
    <source>
        <dbReference type="EMBL" id="WNC67791.1"/>
    </source>
</evidence>
<evidence type="ECO:0000256" key="4">
    <source>
        <dbReference type="ARBA" id="ARBA00022448"/>
    </source>
</evidence>
<evidence type="ECO:0000256" key="2">
    <source>
        <dbReference type="ARBA" id="ARBA00007368"/>
    </source>
</evidence>
<dbReference type="Proteomes" id="UP001248581">
    <property type="component" value="Chromosome"/>
</dbReference>
<keyword evidence="9 12" id="KW-0249">Electron transport</keyword>
<evidence type="ECO:0000256" key="3">
    <source>
        <dbReference type="ARBA" id="ARBA00013773"/>
    </source>
</evidence>
<evidence type="ECO:0000256" key="8">
    <source>
        <dbReference type="ARBA" id="ARBA00022764"/>
    </source>
</evidence>
<comment type="function">
    <text evidence="12">Electron transfer subunit of the periplasmic nitrate reductase complex NapAB.</text>
</comment>
<evidence type="ECO:0000313" key="15">
    <source>
        <dbReference type="Proteomes" id="UP001248581"/>
    </source>
</evidence>
<keyword evidence="10" id="KW-0408">Iron</keyword>
<sequence>MKKSIMALFSASVLLSSIAAFSHAAEVATLRDDTSIETQKQPKSMPNVVNTDIKQKRNYPMQPPIIPHKVRNYQVDLKVNKCMSCHSRNRTEESQAPMVSVTHYMDRDGNFLAEVSPRRYFCSQCHVPQLDTDPLVDNTFEDMNTLMKEKAQKAKAEKE</sequence>
<keyword evidence="5" id="KW-0349">Heme</keyword>
<dbReference type="EMBL" id="CP134146">
    <property type="protein sequence ID" value="WNC67791.1"/>
    <property type="molecule type" value="Genomic_DNA"/>
</dbReference>
<keyword evidence="4 12" id="KW-0813">Transport</keyword>
<evidence type="ECO:0000256" key="10">
    <source>
        <dbReference type="ARBA" id="ARBA00023004"/>
    </source>
</evidence>
<organism evidence="14 15">
    <name type="scientific">Thalassotalea nanhaiensis</name>
    <dbReference type="NCBI Taxonomy" id="3065648"/>
    <lineage>
        <taxon>Bacteria</taxon>
        <taxon>Pseudomonadati</taxon>
        <taxon>Pseudomonadota</taxon>
        <taxon>Gammaproteobacteria</taxon>
        <taxon>Alteromonadales</taxon>
        <taxon>Colwelliaceae</taxon>
        <taxon>Thalassotalea</taxon>
    </lineage>
</organism>
<dbReference type="Gene3D" id="1.10.1130.10">
    <property type="entry name" value="Flavocytochrome C3, Chain A"/>
    <property type="match status" value="1"/>
</dbReference>
<reference evidence="15" key="1">
    <citation type="submission" date="2023-09" db="EMBL/GenBank/DDBJ databases">
        <authorList>
            <person name="Li S."/>
            <person name="Li X."/>
            <person name="Zhang C."/>
            <person name="Zhao Z."/>
        </authorList>
    </citation>
    <scope>NUCLEOTIDE SEQUENCE [LARGE SCALE GENOMIC DNA]</scope>
    <source>
        <strain evidence="15">SQ345</strain>
    </source>
</reference>
<dbReference type="InterPro" id="IPR036280">
    <property type="entry name" value="Multihaem_cyt_sf"/>
</dbReference>
<dbReference type="RefSeq" id="WP_348386950.1">
    <property type="nucleotide sequence ID" value="NZ_CP134146.1"/>
</dbReference>
<evidence type="ECO:0000256" key="11">
    <source>
        <dbReference type="ARBA" id="ARBA00031832"/>
    </source>
</evidence>
<protein>
    <recommendedName>
        <fullName evidence="3 12">Periplasmic nitrate reductase, electron transfer subunit</fullName>
    </recommendedName>
    <alternativeName>
        <fullName evidence="11 12">Diheme cytochrome c NapB</fullName>
    </alternativeName>
</protein>
<dbReference type="PANTHER" id="PTHR38604">
    <property type="entry name" value="PERIPLASMIC NITRATE REDUCTASE, ELECTRON TRANSFER SUBUNIT"/>
    <property type="match status" value="1"/>
</dbReference>
<comment type="subcellular location">
    <subcellularLocation>
        <location evidence="1 12">Periplasm</location>
    </subcellularLocation>
</comment>
<dbReference type="Pfam" id="PF03892">
    <property type="entry name" value="NapB"/>
    <property type="match status" value="1"/>
</dbReference>
<comment type="similarity">
    <text evidence="2 12">Belongs to the NapB family.</text>
</comment>
<feature type="chain" id="PRO_5045466644" description="Periplasmic nitrate reductase, electron transfer subunit" evidence="13">
    <location>
        <begin position="25"/>
        <end position="159"/>
    </location>
</feature>
<keyword evidence="7 13" id="KW-0732">Signal</keyword>
<keyword evidence="15" id="KW-1185">Reference proteome</keyword>
<keyword evidence="6" id="KW-0479">Metal-binding</keyword>
<evidence type="ECO:0000256" key="5">
    <source>
        <dbReference type="ARBA" id="ARBA00022617"/>
    </source>
</evidence>
<evidence type="ECO:0000256" key="7">
    <source>
        <dbReference type="ARBA" id="ARBA00022729"/>
    </source>
</evidence>
<proteinExistence type="inferred from homology"/>
<dbReference type="SUPFAM" id="SSF48695">
    <property type="entry name" value="Multiheme cytochromes"/>
    <property type="match status" value="1"/>
</dbReference>
<evidence type="ECO:0000256" key="12">
    <source>
        <dbReference type="PIRNR" id="PIRNR006105"/>
    </source>
</evidence>
<dbReference type="PANTHER" id="PTHR38604:SF1">
    <property type="entry name" value="PERIPLASMIC NITRATE REDUCTASE, ELECTRON TRANSFER SUBUNIT"/>
    <property type="match status" value="1"/>
</dbReference>
<evidence type="ECO:0000256" key="1">
    <source>
        <dbReference type="ARBA" id="ARBA00004418"/>
    </source>
</evidence>
<evidence type="ECO:0000256" key="13">
    <source>
        <dbReference type="SAM" id="SignalP"/>
    </source>
</evidence>
<dbReference type="PIRSF" id="PIRSF006105">
    <property type="entry name" value="NapB"/>
    <property type="match status" value="1"/>
</dbReference>
<gene>
    <name evidence="14" type="ORF">RI845_14840</name>
</gene>
<keyword evidence="8 12" id="KW-0574">Periplasm</keyword>
<evidence type="ECO:0000256" key="6">
    <source>
        <dbReference type="ARBA" id="ARBA00022723"/>
    </source>
</evidence>
<dbReference type="InterPro" id="IPR005591">
    <property type="entry name" value="NapB"/>
</dbReference>
<accession>A0ABY9TH81</accession>
<comment type="subunit">
    <text evidence="12">Component of the periplasmic nitrate reductase NapAB complex composed of NapA and NapB.</text>
</comment>
<feature type="signal peptide" evidence="13">
    <location>
        <begin position="1"/>
        <end position="24"/>
    </location>
</feature>
<evidence type="ECO:0000256" key="9">
    <source>
        <dbReference type="ARBA" id="ARBA00022982"/>
    </source>
</evidence>